<keyword evidence="2" id="KW-0479">Metal-binding</keyword>
<evidence type="ECO:0000256" key="1">
    <source>
        <dbReference type="ARBA" id="ARBA00001968"/>
    </source>
</evidence>
<dbReference type="InParanoid" id="A0A5C3P9F4"/>
<evidence type="ECO:0000259" key="3">
    <source>
        <dbReference type="Pfam" id="PF13359"/>
    </source>
</evidence>
<evidence type="ECO:0000313" key="4">
    <source>
        <dbReference type="EMBL" id="TFK86315.1"/>
    </source>
</evidence>
<dbReference type="GO" id="GO:0046872">
    <property type="term" value="F:metal ion binding"/>
    <property type="evidence" value="ECO:0007669"/>
    <property type="project" value="UniProtKB-KW"/>
</dbReference>
<reference evidence="4 5" key="1">
    <citation type="journal article" date="2019" name="Nat. Ecol. Evol.">
        <title>Megaphylogeny resolves global patterns of mushroom evolution.</title>
        <authorList>
            <person name="Varga T."/>
            <person name="Krizsan K."/>
            <person name="Foldi C."/>
            <person name="Dima B."/>
            <person name="Sanchez-Garcia M."/>
            <person name="Sanchez-Ramirez S."/>
            <person name="Szollosi G.J."/>
            <person name="Szarkandi J.G."/>
            <person name="Papp V."/>
            <person name="Albert L."/>
            <person name="Andreopoulos W."/>
            <person name="Angelini C."/>
            <person name="Antonin V."/>
            <person name="Barry K.W."/>
            <person name="Bougher N.L."/>
            <person name="Buchanan P."/>
            <person name="Buyck B."/>
            <person name="Bense V."/>
            <person name="Catcheside P."/>
            <person name="Chovatia M."/>
            <person name="Cooper J."/>
            <person name="Damon W."/>
            <person name="Desjardin D."/>
            <person name="Finy P."/>
            <person name="Geml J."/>
            <person name="Haridas S."/>
            <person name="Hughes K."/>
            <person name="Justo A."/>
            <person name="Karasinski D."/>
            <person name="Kautmanova I."/>
            <person name="Kiss B."/>
            <person name="Kocsube S."/>
            <person name="Kotiranta H."/>
            <person name="LaButti K.M."/>
            <person name="Lechner B.E."/>
            <person name="Liimatainen K."/>
            <person name="Lipzen A."/>
            <person name="Lukacs Z."/>
            <person name="Mihaltcheva S."/>
            <person name="Morgado L.N."/>
            <person name="Niskanen T."/>
            <person name="Noordeloos M.E."/>
            <person name="Ohm R.A."/>
            <person name="Ortiz-Santana B."/>
            <person name="Ovrebo C."/>
            <person name="Racz N."/>
            <person name="Riley R."/>
            <person name="Savchenko A."/>
            <person name="Shiryaev A."/>
            <person name="Soop K."/>
            <person name="Spirin V."/>
            <person name="Szebenyi C."/>
            <person name="Tomsovsky M."/>
            <person name="Tulloss R.E."/>
            <person name="Uehling J."/>
            <person name="Grigoriev I.V."/>
            <person name="Vagvolgyi C."/>
            <person name="Papp T."/>
            <person name="Martin F.M."/>
            <person name="Miettinen O."/>
            <person name="Hibbett D.S."/>
            <person name="Nagy L.G."/>
        </authorList>
    </citation>
    <scope>NUCLEOTIDE SEQUENCE [LARGE SCALE GENOMIC DNA]</scope>
    <source>
        <strain evidence="4 5">HHB13444</strain>
    </source>
</reference>
<proteinExistence type="predicted"/>
<evidence type="ECO:0000313" key="5">
    <source>
        <dbReference type="Proteomes" id="UP000308197"/>
    </source>
</evidence>
<feature type="non-terminal residue" evidence="4">
    <location>
        <position position="1"/>
    </location>
</feature>
<dbReference type="InterPro" id="IPR027806">
    <property type="entry name" value="HARBI1_dom"/>
</dbReference>
<dbReference type="Proteomes" id="UP000308197">
    <property type="component" value="Unassembled WGS sequence"/>
</dbReference>
<dbReference type="EMBL" id="ML211205">
    <property type="protein sequence ID" value="TFK86315.1"/>
    <property type="molecule type" value="Genomic_DNA"/>
</dbReference>
<gene>
    <name evidence="4" type="ORF">K466DRAFT_457048</name>
</gene>
<protein>
    <recommendedName>
        <fullName evidence="3">DDE Tnp4 domain-containing protein</fullName>
    </recommendedName>
</protein>
<dbReference type="STRING" id="1314778.A0A5C3P9F4"/>
<comment type="cofactor">
    <cofactor evidence="1">
        <name>a divalent metal cation</name>
        <dbReference type="ChEBI" id="CHEBI:60240"/>
    </cofactor>
</comment>
<accession>A0A5C3P9F4</accession>
<feature type="non-terminal residue" evidence="4">
    <location>
        <position position="87"/>
    </location>
</feature>
<feature type="domain" description="DDE Tnp4" evidence="3">
    <location>
        <begin position="14"/>
        <end position="72"/>
    </location>
</feature>
<dbReference type="AlphaFoldDB" id="A0A5C3P9F4"/>
<organism evidence="4 5">
    <name type="scientific">Polyporus arcularius HHB13444</name>
    <dbReference type="NCBI Taxonomy" id="1314778"/>
    <lineage>
        <taxon>Eukaryota</taxon>
        <taxon>Fungi</taxon>
        <taxon>Dikarya</taxon>
        <taxon>Basidiomycota</taxon>
        <taxon>Agaricomycotina</taxon>
        <taxon>Agaricomycetes</taxon>
        <taxon>Polyporales</taxon>
        <taxon>Polyporaceae</taxon>
        <taxon>Polyporus</taxon>
    </lineage>
</organism>
<dbReference type="Pfam" id="PF13359">
    <property type="entry name" value="DDE_Tnp_4"/>
    <property type="match status" value="1"/>
</dbReference>
<sequence>YTIRPFNDYDLTTNAHEARFRRRFNRRLSSLRIFVEHAFGRLKGRFPVLRCMPGNDIDMIYRTVEALMVIHNILERFNDDPTDIEEY</sequence>
<evidence type="ECO:0000256" key="2">
    <source>
        <dbReference type="ARBA" id="ARBA00022723"/>
    </source>
</evidence>
<name>A0A5C3P9F4_9APHY</name>
<keyword evidence="5" id="KW-1185">Reference proteome</keyword>